<evidence type="ECO:0000256" key="2">
    <source>
        <dbReference type="ARBA" id="ARBA00022519"/>
    </source>
</evidence>
<gene>
    <name evidence="4" type="ORF">APZ42_002398</name>
</gene>
<dbReference type="Pfam" id="PF07348">
    <property type="entry name" value="Syd"/>
    <property type="match status" value="1"/>
</dbReference>
<proteinExistence type="predicted"/>
<dbReference type="Proteomes" id="UP000076858">
    <property type="component" value="Unassembled WGS sequence"/>
</dbReference>
<dbReference type="InterPro" id="IPR009948">
    <property type="entry name" value="Syd"/>
</dbReference>
<keyword evidence="5" id="KW-1185">Reference proteome</keyword>
<sequence>MVWHQADFERLQQNIIAHILMKRRLKQRETIFFAVTDDDDMMLSVLNSSGEVYLERAGTEVKEKLADSLGAFLQQLSVTHAEPSAVL</sequence>
<evidence type="ECO:0000256" key="3">
    <source>
        <dbReference type="ARBA" id="ARBA00023136"/>
    </source>
</evidence>
<keyword evidence="3" id="KW-0472">Membrane</keyword>
<reference evidence="4 5" key="1">
    <citation type="submission" date="2016-03" db="EMBL/GenBank/DDBJ databases">
        <title>EvidentialGene: Evidence-directed Construction of Genes on Genomes.</title>
        <authorList>
            <person name="Gilbert D.G."/>
            <person name="Choi J.-H."/>
            <person name="Mockaitis K."/>
            <person name="Colbourne J."/>
            <person name="Pfrender M."/>
        </authorList>
    </citation>
    <scope>NUCLEOTIDE SEQUENCE [LARGE SCALE GENOMIC DNA]</scope>
    <source>
        <strain evidence="4 5">Xinb3</strain>
        <tissue evidence="4">Complete organism</tissue>
    </source>
</reference>
<dbReference type="CDD" id="cd16323">
    <property type="entry name" value="Syd"/>
    <property type="match status" value="1"/>
</dbReference>
<keyword evidence="2" id="KW-0997">Cell inner membrane</keyword>
<keyword evidence="1" id="KW-1003">Cell membrane</keyword>
<organism evidence="4 5">
    <name type="scientific">Daphnia magna</name>
    <dbReference type="NCBI Taxonomy" id="35525"/>
    <lineage>
        <taxon>Eukaryota</taxon>
        <taxon>Metazoa</taxon>
        <taxon>Ecdysozoa</taxon>
        <taxon>Arthropoda</taxon>
        <taxon>Crustacea</taxon>
        <taxon>Branchiopoda</taxon>
        <taxon>Diplostraca</taxon>
        <taxon>Cladocera</taxon>
        <taxon>Anomopoda</taxon>
        <taxon>Daphniidae</taxon>
        <taxon>Daphnia</taxon>
    </lineage>
</organism>
<evidence type="ECO:0008006" key="6">
    <source>
        <dbReference type="Google" id="ProtNLM"/>
    </source>
</evidence>
<comment type="caution">
    <text evidence="4">The sequence shown here is derived from an EMBL/GenBank/DDBJ whole genome shotgun (WGS) entry which is preliminary data.</text>
</comment>
<name>A0A164IAF7_9CRUS</name>
<protein>
    <recommendedName>
        <fullName evidence="6">SecY interacting protein Syd</fullName>
    </recommendedName>
</protein>
<dbReference type="EMBL" id="LRGB01007724">
    <property type="protein sequence ID" value="KZS01059.1"/>
    <property type="molecule type" value="Genomic_DNA"/>
</dbReference>
<dbReference type="Gene3D" id="3.40.1580.20">
    <property type="entry name" value="Syd protein"/>
    <property type="match status" value="1"/>
</dbReference>
<dbReference type="GO" id="GO:0009898">
    <property type="term" value="C:cytoplasmic side of plasma membrane"/>
    <property type="evidence" value="ECO:0007669"/>
    <property type="project" value="InterPro"/>
</dbReference>
<dbReference type="AlphaFoldDB" id="A0A164IAF7"/>
<accession>A0A164IAF7</accession>
<evidence type="ECO:0000313" key="5">
    <source>
        <dbReference type="Proteomes" id="UP000076858"/>
    </source>
</evidence>
<evidence type="ECO:0000256" key="1">
    <source>
        <dbReference type="ARBA" id="ARBA00022475"/>
    </source>
</evidence>
<evidence type="ECO:0000313" key="4">
    <source>
        <dbReference type="EMBL" id="KZS01059.1"/>
    </source>
</evidence>
<dbReference type="InterPro" id="IPR038228">
    <property type="entry name" value="Syd_sf"/>
</dbReference>